<organism evidence="3 4">
    <name type="scientific">Polyangium mundeleinium</name>
    <dbReference type="NCBI Taxonomy" id="2995306"/>
    <lineage>
        <taxon>Bacteria</taxon>
        <taxon>Pseudomonadati</taxon>
        <taxon>Myxococcota</taxon>
        <taxon>Polyangia</taxon>
        <taxon>Polyangiales</taxon>
        <taxon>Polyangiaceae</taxon>
        <taxon>Polyangium</taxon>
    </lineage>
</organism>
<feature type="transmembrane region" description="Helical" evidence="2">
    <location>
        <begin position="12"/>
        <end position="34"/>
    </location>
</feature>
<accession>A0ABT5ER86</accession>
<reference evidence="3 4" key="1">
    <citation type="submission" date="2022-11" db="EMBL/GenBank/DDBJ databases">
        <title>Minimal conservation of predation-associated metabolite biosynthetic gene clusters underscores biosynthetic potential of Myxococcota including descriptions for ten novel species: Archangium lansinium sp. nov., Myxococcus landrumus sp. nov., Nannocystis bai.</title>
        <authorList>
            <person name="Ahearne A."/>
            <person name="Stevens C."/>
            <person name="Dowd S."/>
        </authorList>
    </citation>
    <scope>NUCLEOTIDE SEQUENCE [LARGE SCALE GENOMIC DNA]</scope>
    <source>
        <strain evidence="3 4">RJM3</strain>
    </source>
</reference>
<dbReference type="EMBL" id="JAQNDO010000001">
    <property type="protein sequence ID" value="MDC0744328.1"/>
    <property type="molecule type" value="Genomic_DNA"/>
</dbReference>
<evidence type="ECO:0000256" key="2">
    <source>
        <dbReference type="SAM" id="Phobius"/>
    </source>
</evidence>
<keyword evidence="2" id="KW-0472">Membrane</keyword>
<feature type="compositionally biased region" description="Gly residues" evidence="1">
    <location>
        <begin position="43"/>
        <end position="68"/>
    </location>
</feature>
<dbReference type="Proteomes" id="UP001221411">
    <property type="component" value="Unassembled WGS sequence"/>
</dbReference>
<protein>
    <submittedName>
        <fullName evidence="3">Uncharacterized protein</fullName>
    </submittedName>
</protein>
<name>A0ABT5ER86_9BACT</name>
<sequence>MARRARSSARVASWLLVAGLGVVVMPAACLYPAYTFDEPEPSGSGGSGGQGGQGGEGGDGMGGQGGMPGTEDCLNGTDDDGDTLVDCADDDCTPGFSCVPDTPVGWEGFAALFEGAEAQEPSCPGAFASTPYTGNHTLLTQPHTCSACTCGSPKGQTCTLPTTITLSDKPCGQAAGISNPFNPPMGWTGACSAQSGYALEQVCGGVPCNPSVSAPKPTIVGGSCDPAGGVANMPPESWAFLGKACINAPKGGGCGAGEVCQPRAPLPFLGEVCVFKGGDNSCPAGQYADKHLFYEDVEDSRACTTCTCSPPTGSSCDATVQVYSDTGCNSELASFTAGQCANLPNNFATILGRKAAITNPPSGGACAVSGGGQATGAITPDNATTFCCRVL</sequence>
<dbReference type="RefSeq" id="WP_271920729.1">
    <property type="nucleotide sequence ID" value="NZ_JAQNDO010000001.1"/>
</dbReference>
<evidence type="ECO:0000313" key="3">
    <source>
        <dbReference type="EMBL" id="MDC0744328.1"/>
    </source>
</evidence>
<comment type="caution">
    <text evidence="3">The sequence shown here is derived from an EMBL/GenBank/DDBJ whole genome shotgun (WGS) entry which is preliminary data.</text>
</comment>
<gene>
    <name evidence="3" type="ORF">POL67_23560</name>
</gene>
<evidence type="ECO:0000256" key="1">
    <source>
        <dbReference type="SAM" id="MobiDB-lite"/>
    </source>
</evidence>
<proteinExistence type="predicted"/>
<keyword evidence="2" id="KW-1133">Transmembrane helix</keyword>
<feature type="region of interest" description="Disordered" evidence="1">
    <location>
        <begin position="40"/>
        <end position="75"/>
    </location>
</feature>
<keyword evidence="4" id="KW-1185">Reference proteome</keyword>
<evidence type="ECO:0000313" key="4">
    <source>
        <dbReference type="Proteomes" id="UP001221411"/>
    </source>
</evidence>
<keyword evidence="2" id="KW-0812">Transmembrane</keyword>